<keyword evidence="3" id="KW-1185">Reference proteome</keyword>
<sequence>MSNAPNFFSAARAAMATIVFASLLPLAAYAGIEGVPQEGALNFTVLRDGSEIGEHKITFDQSGDDLKVDINTDIKVTLPLIGIAVYRFEHEGHEVWRNGHLAALNSKTYDDGTDHKVDAAATEDALAVKSDIVDQTSAATIIPASLWNPALMQQSVLLNTLDGHEMAVQVETVGMESVNVKGAETKANHIRVSGGLERDLWYTPEGSLVMVRFAAKDGSEIKYVLR</sequence>
<gene>
    <name evidence="2" type="ORF">EOI86_22480</name>
</gene>
<proteinExistence type="predicted"/>
<dbReference type="EMBL" id="SADE01000004">
    <property type="protein sequence ID" value="RVU33901.1"/>
    <property type="molecule type" value="Genomic_DNA"/>
</dbReference>
<comment type="caution">
    <text evidence="2">The sequence shown here is derived from an EMBL/GenBank/DDBJ whole genome shotgun (WGS) entry which is preliminary data.</text>
</comment>
<organism evidence="2 3">
    <name type="scientific">Hwanghaeella grinnelliae</name>
    <dbReference type="NCBI Taxonomy" id="2500179"/>
    <lineage>
        <taxon>Bacteria</taxon>
        <taxon>Pseudomonadati</taxon>
        <taxon>Pseudomonadota</taxon>
        <taxon>Alphaproteobacteria</taxon>
        <taxon>Rhodospirillales</taxon>
        <taxon>Rhodospirillaceae</taxon>
        <taxon>Hwanghaeella</taxon>
    </lineage>
</organism>
<dbReference type="InterPro" id="IPR045767">
    <property type="entry name" value="DUF6134"/>
</dbReference>
<dbReference type="AlphaFoldDB" id="A0A437QH75"/>
<protein>
    <recommendedName>
        <fullName evidence="4">DUF3108 domain-containing protein</fullName>
    </recommendedName>
</protein>
<reference evidence="3" key="1">
    <citation type="submission" date="2019-01" db="EMBL/GenBank/DDBJ databases">
        <title>Gri0909 isolated from a small marine red alga.</title>
        <authorList>
            <person name="Kim J."/>
            <person name="Jeong S.E."/>
            <person name="Jeon C.O."/>
        </authorList>
    </citation>
    <scope>NUCLEOTIDE SEQUENCE [LARGE SCALE GENOMIC DNA]</scope>
    <source>
        <strain evidence="3">Gri0909</strain>
    </source>
</reference>
<dbReference type="RefSeq" id="WP_127767931.1">
    <property type="nucleotide sequence ID" value="NZ_SADE01000004.1"/>
</dbReference>
<feature type="signal peptide" evidence="1">
    <location>
        <begin position="1"/>
        <end position="30"/>
    </location>
</feature>
<name>A0A437QH75_9PROT</name>
<dbReference type="Proteomes" id="UP000287447">
    <property type="component" value="Unassembled WGS sequence"/>
</dbReference>
<keyword evidence="1" id="KW-0732">Signal</keyword>
<feature type="chain" id="PRO_5019436102" description="DUF3108 domain-containing protein" evidence="1">
    <location>
        <begin position="31"/>
        <end position="226"/>
    </location>
</feature>
<evidence type="ECO:0000256" key="1">
    <source>
        <dbReference type="SAM" id="SignalP"/>
    </source>
</evidence>
<dbReference type="Pfam" id="PF19630">
    <property type="entry name" value="DUF6134"/>
    <property type="match status" value="1"/>
</dbReference>
<evidence type="ECO:0008006" key="4">
    <source>
        <dbReference type="Google" id="ProtNLM"/>
    </source>
</evidence>
<accession>A0A437QH75</accession>
<dbReference type="OrthoDB" id="6086999at2"/>
<evidence type="ECO:0000313" key="2">
    <source>
        <dbReference type="EMBL" id="RVU33901.1"/>
    </source>
</evidence>
<evidence type="ECO:0000313" key="3">
    <source>
        <dbReference type="Proteomes" id="UP000287447"/>
    </source>
</evidence>